<dbReference type="AlphaFoldDB" id="A0A200RBF7"/>
<dbReference type="PANTHER" id="PTHR31579:SF42">
    <property type="entry name" value="DUF506 FAMILY PROTEIN (DUF506)"/>
    <property type="match status" value="1"/>
</dbReference>
<dbReference type="PANTHER" id="PTHR31579">
    <property type="entry name" value="OS03G0796600 PROTEIN"/>
    <property type="match status" value="1"/>
</dbReference>
<dbReference type="NCBIfam" id="TIGR01615">
    <property type="entry name" value="A_thal_3542"/>
    <property type="match status" value="1"/>
</dbReference>
<dbReference type="InterPro" id="IPR006502">
    <property type="entry name" value="PDDEXK-like"/>
</dbReference>
<dbReference type="OrthoDB" id="548115at2759"/>
<keyword evidence="2" id="KW-1185">Reference proteome</keyword>
<dbReference type="InParanoid" id="A0A200RBF7"/>
<dbReference type="OMA" id="NSCHLIM"/>
<organism evidence="1 2">
    <name type="scientific">Macleaya cordata</name>
    <name type="common">Five-seeded plume-poppy</name>
    <name type="synonym">Bocconia cordata</name>
    <dbReference type="NCBI Taxonomy" id="56857"/>
    <lineage>
        <taxon>Eukaryota</taxon>
        <taxon>Viridiplantae</taxon>
        <taxon>Streptophyta</taxon>
        <taxon>Embryophyta</taxon>
        <taxon>Tracheophyta</taxon>
        <taxon>Spermatophyta</taxon>
        <taxon>Magnoliopsida</taxon>
        <taxon>Ranunculales</taxon>
        <taxon>Papaveraceae</taxon>
        <taxon>Papaveroideae</taxon>
        <taxon>Macleaya</taxon>
    </lineage>
</organism>
<evidence type="ECO:0000313" key="2">
    <source>
        <dbReference type="Proteomes" id="UP000195402"/>
    </source>
</evidence>
<comment type="caution">
    <text evidence="1">The sequence shown here is derived from an EMBL/GenBank/DDBJ whole genome shotgun (WGS) entry which is preliminary data.</text>
</comment>
<evidence type="ECO:0000313" key="1">
    <source>
        <dbReference type="EMBL" id="OVA20041.1"/>
    </source>
</evidence>
<protein>
    <submittedName>
        <fullName evidence="1">Uncharacterized protein</fullName>
    </submittedName>
</protein>
<reference evidence="1 2" key="1">
    <citation type="journal article" date="2017" name="Mol. Plant">
        <title>The Genome of Medicinal Plant Macleaya cordata Provides New Insights into Benzylisoquinoline Alkaloids Metabolism.</title>
        <authorList>
            <person name="Liu X."/>
            <person name="Liu Y."/>
            <person name="Huang P."/>
            <person name="Ma Y."/>
            <person name="Qing Z."/>
            <person name="Tang Q."/>
            <person name="Cao H."/>
            <person name="Cheng P."/>
            <person name="Zheng Y."/>
            <person name="Yuan Z."/>
            <person name="Zhou Y."/>
            <person name="Liu J."/>
            <person name="Tang Z."/>
            <person name="Zhuo Y."/>
            <person name="Zhang Y."/>
            <person name="Yu L."/>
            <person name="Huang J."/>
            <person name="Yang P."/>
            <person name="Peng Q."/>
            <person name="Zhang J."/>
            <person name="Jiang W."/>
            <person name="Zhang Z."/>
            <person name="Lin K."/>
            <person name="Ro D.K."/>
            <person name="Chen X."/>
            <person name="Xiong X."/>
            <person name="Shang Y."/>
            <person name="Huang S."/>
            <person name="Zeng J."/>
        </authorList>
    </citation>
    <scope>NUCLEOTIDE SEQUENCE [LARGE SCALE GENOMIC DNA]</scope>
    <source>
        <strain evidence="2">cv. BLH2017</strain>
        <tissue evidence="1">Root</tissue>
    </source>
</reference>
<proteinExistence type="predicted"/>
<dbReference type="Pfam" id="PF04720">
    <property type="entry name" value="PDDEXK_6"/>
    <property type="match status" value="1"/>
</dbReference>
<dbReference type="EMBL" id="MVGT01000150">
    <property type="protein sequence ID" value="OVA20041.1"/>
    <property type="molecule type" value="Genomic_DNA"/>
</dbReference>
<name>A0A200RBF7_MACCD</name>
<dbReference type="Proteomes" id="UP000195402">
    <property type="component" value="Unassembled WGS sequence"/>
</dbReference>
<accession>A0A200RBF7</accession>
<gene>
    <name evidence="1" type="ORF">BVC80_1667g73</name>
</gene>
<dbReference type="STRING" id="56857.A0A200RBF7"/>
<sequence length="185" mass="20501">MSFYQFAGLCKTYWDNMTGFPAGDYEYIDVIVEGTRYILEVGLVGEFTIARPTKGYLSLLAEFPQIFVGKPDELKQVVKLMCTAAKDSLRSKDMHVPPWRRNGYMQSKWFGSYERLKNVDQAAARKASGLRSGKDLEGNEAVAPPPAIYHYYCRVEVAGKVGLRVGKLAQAFNGGISGNNIGNGI</sequence>